<name>A0A8J8KAA7_9FLAO</name>
<accession>A0A8J8KAA7</accession>
<keyword evidence="1" id="KW-0732">Signal</keyword>
<feature type="chain" id="PRO_5035325786" evidence="1">
    <location>
        <begin position="20"/>
        <end position="191"/>
    </location>
</feature>
<evidence type="ECO:0000256" key="1">
    <source>
        <dbReference type="SAM" id="SignalP"/>
    </source>
</evidence>
<protein>
    <submittedName>
        <fullName evidence="2">Uncharacterized protein</fullName>
    </submittedName>
</protein>
<comment type="caution">
    <text evidence="2">The sequence shown here is derived from an EMBL/GenBank/DDBJ whole genome shotgun (WGS) entry which is preliminary data.</text>
</comment>
<dbReference type="AlphaFoldDB" id="A0A8J8KAA7"/>
<dbReference type="RefSeq" id="WP_173780499.1">
    <property type="nucleotide sequence ID" value="NZ_JABSNO010000034.1"/>
</dbReference>
<evidence type="ECO:0000313" key="2">
    <source>
        <dbReference type="EMBL" id="NRS93962.1"/>
    </source>
</evidence>
<dbReference type="Proteomes" id="UP000610746">
    <property type="component" value="Unassembled WGS sequence"/>
</dbReference>
<evidence type="ECO:0000313" key="3">
    <source>
        <dbReference type="Proteomes" id="UP000610746"/>
    </source>
</evidence>
<reference evidence="2" key="1">
    <citation type="submission" date="2020-05" db="EMBL/GenBank/DDBJ databases">
        <title>Genomic Encyclopedia of Type Strains, Phase IV (KMG-V): Genome sequencing to study the core and pangenomes of soil and plant-associated prokaryotes.</title>
        <authorList>
            <person name="Whitman W."/>
        </authorList>
    </citation>
    <scope>NUCLEOTIDE SEQUENCE</scope>
    <source>
        <strain evidence="2">16F</strain>
    </source>
</reference>
<dbReference type="EMBL" id="JABSNO010000034">
    <property type="protein sequence ID" value="NRS93962.1"/>
    <property type="molecule type" value="Genomic_DNA"/>
</dbReference>
<feature type="signal peptide" evidence="1">
    <location>
        <begin position="1"/>
        <end position="19"/>
    </location>
</feature>
<organism evidence="2 3">
    <name type="scientific">Frigoriflavimonas asaccharolytica</name>
    <dbReference type="NCBI Taxonomy" id="2735899"/>
    <lineage>
        <taxon>Bacteria</taxon>
        <taxon>Pseudomonadati</taxon>
        <taxon>Bacteroidota</taxon>
        <taxon>Flavobacteriia</taxon>
        <taxon>Flavobacteriales</taxon>
        <taxon>Weeksellaceae</taxon>
        <taxon>Frigoriflavimonas</taxon>
    </lineage>
</organism>
<sequence length="191" mass="20062">MYKKIFTILTLAVITGVNAQVIIGDNVGTASNKTSVLLEFANGQNKGIILPYVKTLPTGSALVGGTIILDATTSPANSPVTTARVKYYNGTSWIDLSGQDANLSSPNNFMADQPSGVTETGKAIIGAETSIADGVLVLESNTKAMVLPQVAKVGDIPRPSPGMMVFVTGVSPDFNKRLAVFNGAKWSFWKP</sequence>
<gene>
    <name evidence="2" type="ORF">HNQ03_003054</name>
</gene>
<proteinExistence type="predicted"/>
<keyword evidence="3" id="KW-1185">Reference proteome</keyword>